<evidence type="ECO:0000256" key="1">
    <source>
        <dbReference type="SAM" id="MobiDB-lite"/>
    </source>
</evidence>
<evidence type="ECO:0000313" key="3">
    <source>
        <dbReference type="Proteomes" id="UP000183376"/>
    </source>
</evidence>
<dbReference type="Proteomes" id="UP000183376">
    <property type="component" value="Chromosome I"/>
</dbReference>
<sequence>MSSIGRAWGSSASEAGVGTMPLGVRVNSDAPRSFSGAMIGWLSDDARIPKRSAALVRCASSTTAHSYRNRRSSIAPSYER</sequence>
<feature type="region of interest" description="Disordered" evidence="1">
    <location>
        <begin position="1"/>
        <end position="20"/>
    </location>
</feature>
<dbReference type="EMBL" id="LT629701">
    <property type="protein sequence ID" value="SDM54387.1"/>
    <property type="molecule type" value="Genomic_DNA"/>
</dbReference>
<keyword evidence="3" id="KW-1185">Reference proteome</keyword>
<feature type="region of interest" description="Disordered" evidence="1">
    <location>
        <begin position="60"/>
        <end position="80"/>
    </location>
</feature>
<proteinExistence type="predicted"/>
<accession>A0A1G9U318</accession>
<dbReference type="AlphaFoldDB" id="A0A1G9U318"/>
<name>A0A1G9U318_ALLAB</name>
<gene>
    <name evidence="2" type="ORF">SAMN04489726_2148</name>
</gene>
<reference evidence="2 3" key="1">
    <citation type="submission" date="2016-10" db="EMBL/GenBank/DDBJ databases">
        <authorList>
            <person name="de Groot N.N."/>
        </authorList>
    </citation>
    <scope>NUCLEOTIDE SEQUENCE [LARGE SCALE GENOMIC DNA]</scope>
    <source>
        <strain evidence="2 3">DSM 44149</strain>
    </source>
</reference>
<evidence type="ECO:0000313" key="2">
    <source>
        <dbReference type="EMBL" id="SDM54387.1"/>
    </source>
</evidence>
<organism evidence="2 3">
    <name type="scientific">Allokutzneria albata</name>
    <name type="common">Kibdelosporangium albatum</name>
    <dbReference type="NCBI Taxonomy" id="211114"/>
    <lineage>
        <taxon>Bacteria</taxon>
        <taxon>Bacillati</taxon>
        <taxon>Actinomycetota</taxon>
        <taxon>Actinomycetes</taxon>
        <taxon>Pseudonocardiales</taxon>
        <taxon>Pseudonocardiaceae</taxon>
        <taxon>Allokutzneria</taxon>
    </lineage>
</organism>
<protein>
    <submittedName>
        <fullName evidence="2">Uncharacterized protein</fullName>
    </submittedName>
</protein>